<dbReference type="AlphaFoldDB" id="A0A6G9H6N7"/>
<evidence type="ECO:0000256" key="2">
    <source>
        <dbReference type="ARBA" id="ARBA00023002"/>
    </source>
</evidence>
<gene>
    <name evidence="5" type="ORF">HA039_31345</name>
</gene>
<dbReference type="RefSeq" id="WP_167035074.1">
    <property type="nucleotide sequence ID" value="NZ_CP050177.1"/>
</dbReference>
<evidence type="ECO:0000313" key="6">
    <source>
        <dbReference type="Proteomes" id="UP000501179"/>
    </source>
</evidence>
<keyword evidence="3" id="KW-0520">NAD</keyword>
<dbReference type="InterPro" id="IPR036291">
    <property type="entry name" value="NAD(P)-bd_dom_sf"/>
</dbReference>
<feature type="domain" description="NAD-dependent epimerase/dehydratase" evidence="4">
    <location>
        <begin position="3"/>
        <end position="224"/>
    </location>
</feature>
<evidence type="ECO:0000256" key="3">
    <source>
        <dbReference type="ARBA" id="ARBA00023027"/>
    </source>
</evidence>
<comment type="similarity">
    <text evidence="1">Belongs to the NAD(P)-dependent epimerase/dehydratase family.</text>
</comment>
<keyword evidence="6" id="KW-1185">Reference proteome</keyword>
<dbReference type="Gene3D" id="3.40.50.720">
    <property type="entry name" value="NAD(P)-binding Rossmann-like Domain"/>
    <property type="match status" value="1"/>
</dbReference>
<name>A0A6G9H6N7_9ACTN</name>
<evidence type="ECO:0000256" key="1">
    <source>
        <dbReference type="ARBA" id="ARBA00007637"/>
    </source>
</evidence>
<reference evidence="5 6" key="1">
    <citation type="submission" date="2020-03" db="EMBL/GenBank/DDBJ databases">
        <title>A novel species.</title>
        <authorList>
            <person name="Gao J."/>
        </authorList>
    </citation>
    <scope>NUCLEOTIDE SEQUENCE [LARGE SCALE GENOMIC DNA]</scope>
    <source>
        <strain evidence="5 6">QMT-12</strain>
    </source>
</reference>
<dbReference type="KEGG" id="slia:HA039_31345"/>
<dbReference type="EMBL" id="CP050177">
    <property type="protein sequence ID" value="QIQ06212.1"/>
    <property type="molecule type" value="Genomic_DNA"/>
</dbReference>
<accession>A0A6G9H6N7</accession>
<dbReference type="InterPro" id="IPR001509">
    <property type="entry name" value="Epimerase_deHydtase"/>
</dbReference>
<dbReference type="SUPFAM" id="SSF51735">
    <property type="entry name" value="NAD(P)-binding Rossmann-fold domains"/>
    <property type="match status" value="1"/>
</dbReference>
<evidence type="ECO:0000313" key="5">
    <source>
        <dbReference type="EMBL" id="QIQ06212.1"/>
    </source>
</evidence>
<dbReference type="Proteomes" id="UP000501179">
    <property type="component" value="Chromosome"/>
</dbReference>
<protein>
    <submittedName>
        <fullName evidence="5">NAD(P)-dependent oxidoreductase</fullName>
    </submittedName>
</protein>
<dbReference type="GO" id="GO:0016491">
    <property type="term" value="F:oxidoreductase activity"/>
    <property type="evidence" value="ECO:0007669"/>
    <property type="project" value="UniProtKB-KW"/>
</dbReference>
<evidence type="ECO:0000259" key="4">
    <source>
        <dbReference type="Pfam" id="PF01370"/>
    </source>
</evidence>
<sequence>MRVLVTGAAGHIGQYVLDELLTRDHQITAVDLVPVEDPRVACAHTGDLQDRDLVRKAMDGAEAVVHLGAIPHPVSDDDGALFATNCLTAHRVLDEAGRAGIRRVVAASSLSAIGLAWSPVPQSPRYVPLDEEHPFLVQDPYGLSKIVLEETARATHRRYGTDIACLRFPFTGTGDRLTRQLAAVRDDPAAHRMDLWGWLDTRDAAAAIRRALEADLRGCHVLNVAAPDTSSPLTTAALMQEHHPGVPVLAELDEHTSLFDSTACARLLGYVPRFGWRAGPSSPTGETIPRGAT</sequence>
<dbReference type="PANTHER" id="PTHR43103:SF5">
    <property type="entry name" value="4-EPIMERASE, PUTATIVE (AFU_ORTHOLOGUE AFUA_7G00360)-RELATED"/>
    <property type="match status" value="1"/>
</dbReference>
<proteinExistence type="inferred from homology"/>
<dbReference type="PANTHER" id="PTHR43103">
    <property type="entry name" value="NUCLEOSIDE-DIPHOSPHATE-SUGAR EPIMERASE"/>
    <property type="match status" value="1"/>
</dbReference>
<organism evidence="5 6">
    <name type="scientific">Streptomyces liangshanensis</name>
    <dbReference type="NCBI Taxonomy" id="2717324"/>
    <lineage>
        <taxon>Bacteria</taxon>
        <taxon>Bacillati</taxon>
        <taxon>Actinomycetota</taxon>
        <taxon>Actinomycetes</taxon>
        <taxon>Kitasatosporales</taxon>
        <taxon>Streptomycetaceae</taxon>
        <taxon>Streptomyces</taxon>
    </lineage>
</organism>
<dbReference type="Pfam" id="PF01370">
    <property type="entry name" value="Epimerase"/>
    <property type="match status" value="1"/>
</dbReference>
<keyword evidence="2" id="KW-0560">Oxidoreductase</keyword>